<dbReference type="PANTHER" id="PTHR43013">
    <property type="entry name" value="GLUTAMYL-TRNA REDUCTASE"/>
    <property type="match status" value="1"/>
</dbReference>
<dbReference type="InterPro" id="IPR006151">
    <property type="entry name" value="Shikm_DH/Glu-tRNA_Rdtase"/>
</dbReference>
<comment type="similarity">
    <text evidence="2 9 14">Belongs to the glutamyl-tRNA reductase family.</text>
</comment>
<evidence type="ECO:0000256" key="10">
    <source>
        <dbReference type="PIRSR" id="PIRSR000445-1"/>
    </source>
</evidence>
<evidence type="ECO:0000256" key="2">
    <source>
        <dbReference type="ARBA" id="ARBA00005916"/>
    </source>
</evidence>
<evidence type="ECO:0000259" key="18">
    <source>
        <dbReference type="Pfam" id="PF05201"/>
    </source>
</evidence>
<dbReference type="Pfam" id="PF05201">
    <property type="entry name" value="GlutR_N"/>
    <property type="match status" value="1"/>
</dbReference>
<feature type="binding site" evidence="9 11">
    <location>
        <begin position="49"/>
        <end position="52"/>
    </location>
    <ligand>
        <name>substrate</name>
    </ligand>
</feature>
<dbReference type="InterPro" id="IPR036343">
    <property type="entry name" value="GluRdtase_N_sf"/>
</dbReference>
<dbReference type="InterPro" id="IPR036291">
    <property type="entry name" value="NAD(P)-bd_dom_sf"/>
</dbReference>
<feature type="domain" description="Glutamyl-tRNA reductase N-terminal" evidence="18">
    <location>
        <begin position="6"/>
        <end position="156"/>
    </location>
</feature>
<feature type="site" description="Important for activity" evidence="9 13">
    <location>
        <position position="99"/>
    </location>
</feature>
<dbReference type="GO" id="GO:0008883">
    <property type="term" value="F:glutamyl-tRNA reductase activity"/>
    <property type="evidence" value="ECO:0007669"/>
    <property type="project" value="UniProtKB-UniRule"/>
</dbReference>
<dbReference type="Pfam" id="PF01488">
    <property type="entry name" value="Shikimate_DH"/>
    <property type="match status" value="1"/>
</dbReference>
<dbReference type="UniPathway" id="UPA00251">
    <property type="reaction ID" value="UER00316"/>
</dbReference>
<dbReference type="NCBIfam" id="NF000744">
    <property type="entry name" value="PRK00045.1-3"/>
    <property type="match status" value="1"/>
</dbReference>
<comment type="caution">
    <text evidence="19">The sequence shown here is derived from an EMBL/GenBank/DDBJ whole genome shotgun (WGS) entry which is preliminary data.</text>
</comment>
<dbReference type="NCBIfam" id="TIGR01035">
    <property type="entry name" value="hemA"/>
    <property type="match status" value="1"/>
</dbReference>
<evidence type="ECO:0000256" key="4">
    <source>
        <dbReference type="ARBA" id="ARBA00022857"/>
    </source>
</evidence>
<dbReference type="PROSITE" id="PS00747">
    <property type="entry name" value="GLUTR"/>
    <property type="match status" value="1"/>
</dbReference>
<dbReference type="InterPro" id="IPR015895">
    <property type="entry name" value="4pyrrol_synth_GluRdtase_N"/>
</dbReference>
<comment type="function">
    <text evidence="9">Catalyzes the NADPH-dependent reduction of glutamyl-tRNA(Glu) to glutamate 1-semialdehyde (GSA).</text>
</comment>
<evidence type="ECO:0000256" key="14">
    <source>
        <dbReference type="RuleBase" id="RU000584"/>
    </source>
</evidence>
<dbReference type="SUPFAM" id="SSF69075">
    <property type="entry name" value="Glutamyl tRNA-reductase dimerization domain"/>
    <property type="match status" value="1"/>
</dbReference>
<dbReference type="EC" id="1.2.1.70" evidence="3 9"/>
<keyword evidence="5 9" id="KW-0560">Oxidoreductase</keyword>
<dbReference type="RefSeq" id="WP_075865610.1">
    <property type="nucleotide sequence ID" value="NZ_BDJL01000040.1"/>
</dbReference>
<dbReference type="Pfam" id="PF00745">
    <property type="entry name" value="GlutR_dimer"/>
    <property type="match status" value="1"/>
</dbReference>
<evidence type="ECO:0000256" key="5">
    <source>
        <dbReference type="ARBA" id="ARBA00023002"/>
    </source>
</evidence>
<dbReference type="STRING" id="661089.ciss_13840"/>
<comment type="catalytic activity">
    <reaction evidence="7 9 14">
        <text>(S)-4-amino-5-oxopentanoate + tRNA(Glu) + NADP(+) = L-glutamyl-tRNA(Glu) + NADPH + H(+)</text>
        <dbReference type="Rhea" id="RHEA:12344"/>
        <dbReference type="Rhea" id="RHEA-COMP:9663"/>
        <dbReference type="Rhea" id="RHEA-COMP:9680"/>
        <dbReference type="ChEBI" id="CHEBI:15378"/>
        <dbReference type="ChEBI" id="CHEBI:57501"/>
        <dbReference type="ChEBI" id="CHEBI:57783"/>
        <dbReference type="ChEBI" id="CHEBI:58349"/>
        <dbReference type="ChEBI" id="CHEBI:78442"/>
        <dbReference type="ChEBI" id="CHEBI:78520"/>
        <dbReference type="EC" id="1.2.1.70"/>
    </reaction>
</comment>
<dbReference type="InterPro" id="IPR015896">
    <property type="entry name" value="4pyrrol_synth_GluRdtase_dimer"/>
</dbReference>
<evidence type="ECO:0000256" key="8">
    <source>
        <dbReference type="ARBA" id="ARBA00068659"/>
    </source>
</evidence>
<reference evidence="20" key="1">
    <citation type="submission" date="2016-12" db="EMBL/GenBank/DDBJ databases">
        <title>Draft Genome Sequences od Carboxydothermus pertinax and islandicus, Hydrogenogenic Carboxydotrophic Bacteria.</title>
        <authorList>
            <person name="Fukuyama Y."/>
            <person name="Ohmae K."/>
            <person name="Yoneda Y."/>
            <person name="Yoshida T."/>
            <person name="Sako Y."/>
        </authorList>
    </citation>
    <scope>NUCLEOTIDE SEQUENCE [LARGE SCALE GENOMIC DNA]</scope>
    <source>
        <strain evidence="20">SET</strain>
    </source>
</reference>
<proteinExistence type="inferred from homology"/>
<feature type="binding site" evidence="9 12">
    <location>
        <begin position="189"/>
        <end position="194"/>
    </location>
    <ligand>
        <name>NADP(+)</name>
        <dbReference type="ChEBI" id="CHEBI:58349"/>
    </ligand>
</feature>
<dbReference type="PANTHER" id="PTHR43013:SF1">
    <property type="entry name" value="GLUTAMYL-TRNA REDUCTASE"/>
    <property type="match status" value="1"/>
</dbReference>
<evidence type="ECO:0000259" key="17">
    <source>
        <dbReference type="Pfam" id="PF01488"/>
    </source>
</evidence>
<feature type="domain" description="Tetrapyrrole biosynthesis glutamyl-tRNA reductase dimerisation" evidence="16">
    <location>
        <begin position="320"/>
        <end position="418"/>
    </location>
</feature>
<evidence type="ECO:0000256" key="12">
    <source>
        <dbReference type="PIRSR" id="PIRSR000445-3"/>
    </source>
</evidence>
<evidence type="ECO:0000256" key="13">
    <source>
        <dbReference type="PIRSR" id="PIRSR000445-4"/>
    </source>
</evidence>
<dbReference type="SUPFAM" id="SSF51735">
    <property type="entry name" value="NAD(P)-binding Rossmann-fold domains"/>
    <property type="match status" value="1"/>
</dbReference>
<dbReference type="Gene3D" id="3.40.50.720">
    <property type="entry name" value="NAD(P)-binding Rossmann-like Domain"/>
    <property type="match status" value="1"/>
</dbReference>
<keyword evidence="6 9" id="KW-0627">Porphyrin biosynthesis</keyword>
<dbReference type="FunFam" id="3.30.460.30:FF:000001">
    <property type="entry name" value="Glutamyl-tRNA reductase"/>
    <property type="match status" value="1"/>
</dbReference>
<dbReference type="InterPro" id="IPR000343">
    <property type="entry name" value="4pyrrol_synth_GluRdtase"/>
</dbReference>
<feature type="domain" description="Quinate/shikimate 5-dehydrogenase/glutamyl-tRNA reductase" evidence="17">
    <location>
        <begin position="172"/>
        <end position="305"/>
    </location>
</feature>
<dbReference type="Proteomes" id="UP000187338">
    <property type="component" value="Unassembled WGS sequence"/>
</dbReference>
<dbReference type="GO" id="GO:0050661">
    <property type="term" value="F:NADP binding"/>
    <property type="evidence" value="ECO:0007669"/>
    <property type="project" value="InterPro"/>
</dbReference>
<evidence type="ECO:0000256" key="1">
    <source>
        <dbReference type="ARBA" id="ARBA00005059"/>
    </source>
</evidence>
<dbReference type="HAMAP" id="MF_00087">
    <property type="entry name" value="Glu_tRNA_reductase"/>
    <property type="match status" value="1"/>
</dbReference>
<accession>A0A1L8D2Z2</accession>
<evidence type="ECO:0000256" key="9">
    <source>
        <dbReference type="HAMAP-Rule" id="MF_00087"/>
    </source>
</evidence>
<dbReference type="OrthoDB" id="110209at2"/>
<name>A0A1L8D2Z2_9THEO</name>
<evidence type="ECO:0000256" key="7">
    <source>
        <dbReference type="ARBA" id="ARBA00047464"/>
    </source>
</evidence>
<comment type="subunit">
    <text evidence="9">Homodimer.</text>
</comment>
<evidence type="ECO:0000256" key="11">
    <source>
        <dbReference type="PIRSR" id="PIRSR000445-2"/>
    </source>
</evidence>
<evidence type="ECO:0000313" key="19">
    <source>
        <dbReference type="EMBL" id="GAV25451.1"/>
    </source>
</evidence>
<feature type="binding site" evidence="9 11">
    <location>
        <begin position="114"/>
        <end position="116"/>
    </location>
    <ligand>
        <name>substrate</name>
    </ligand>
</feature>
<dbReference type="InterPro" id="IPR036453">
    <property type="entry name" value="GluRdtase_dimer_dom_sf"/>
</dbReference>
<gene>
    <name evidence="9" type="primary">hemA</name>
    <name evidence="19" type="ORF">ciss_13840</name>
</gene>
<evidence type="ECO:0000313" key="20">
    <source>
        <dbReference type="Proteomes" id="UP000187338"/>
    </source>
</evidence>
<protein>
    <recommendedName>
        <fullName evidence="8 9">Glutamyl-tRNA reductase</fullName>
        <shortName evidence="9">GluTR</shortName>
        <ecNumber evidence="3 9">1.2.1.70</ecNumber>
    </recommendedName>
</protein>
<dbReference type="InterPro" id="IPR018214">
    <property type="entry name" value="GluRdtase_CS"/>
</dbReference>
<feature type="binding site" evidence="9 11">
    <location>
        <position position="120"/>
    </location>
    <ligand>
        <name>substrate</name>
    </ligand>
</feature>
<dbReference type="CDD" id="cd05213">
    <property type="entry name" value="NAD_bind_Glutamyl_tRNA_reduct"/>
    <property type="match status" value="1"/>
</dbReference>
<dbReference type="AlphaFoldDB" id="A0A1L8D2Z2"/>
<dbReference type="FunFam" id="3.40.50.720:FF:000031">
    <property type="entry name" value="Glutamyl-tRNA reductase"/>
    <property type="match status" value="1"/>
</dbReference>
<evidence type="ECO:0000256" key="15">
    <source>
        <dbReference type="SAM" id="MobiDB-lite"/>
    </source>
</evidence>
<keyword evidence="20" id="KW-1185">Reference proteome</keyword>
<evidence type="ECO:0000259" key="16">
    <source>
        <dbReference type="Pfam" id="PF00745"/>
    </source>
</evidence>
<comment type="miscellaneous">
    <text evidence="9">During catalysis, the active site Cys acts as a nucleophile attacking the alpha-carbonyl group of tRNA-bound glutamate with the formation of a thioester intermediate between enzyme and glutamate, and the concomitant release of tRNA(Glu). The thioester intermediate is finally reduced by direct hydride transfer from NADPH, to form the product GSA.</text>
</comment>
<dbReference type="PIRSF" id="PIRSF000445">
    <property type="entry name" value="4pyrrol_synth_GluRdtase"/>
    <property type="match status" value="1"/>
</dbReference>
<organism evidence="19 20">
    <name type="scientific">Carboxydothermus islandicus</name>
    <dbReference type="NCBI Taxonomy" id="661089"/>
    <lineage>
        <taxon>Bacteria</taxon>
        <taxon>Bacillati</taxon>
        <taxon>Bacillota</taxon>
        <taxon>Clostridia</taxon>
        <taxon>Thermoanaerobacterales</taxon>
        <taxon>Thermoanaerobacteraceae</taxon>
        <taxon>Carboxydothermus</taxon>
    </lineage>
</organism>
<evidence type="ECO:0000256" key="3">
    <source>
        <dbReference type="ARBA" id="ARBA00012970"/>
    </source>
</evidence>
<feature type="active site" description="Nucleophile" evidence="9 10">
    <location>
        <position position="50"/>
    </location>
</feature>
<keyword evidence="4 9" id="KW-0521">NADP</keyword>
<dbReference type="EMBL" id="BDJL01000040">
    <property type="protein sequence ID" value="GAV25451.1"/>
    <property type="molecule type" value="Genomic_DNA"/>
</dbReference>
<comment type="pathway">
    <text evidence="1 9 14">Porphyrin-containing compound metabolism; protoporphyrin-IX biosynthesis; 5-aminolevulinate from L-glutamyl-tRNA(Glu): step 1/2.</text>
</comment>
<feature type="region of interest" description="Disordered" evidence="15">
    <location>
        <begin position="426"/>
        <end position="449"/>
    </location>
</feature>
<sequence length="449" mass="50418">MYLVVVGVNHRTAPVEVREKLSFSDHQLKEAFSTLLSYPSIDGSVILSTCNRTEVYVASLDVDTGLKVVREFLANWAGLSLSDIKNYTYNYTLYDAVQHLFRVASGLDSMILGETQILGQVRDAFLKASSLKASNKILNTLFQHAITVGKKVRTETGIDKNPVSVSYAAVQLACSFFGSLKDKKALLIGAGKMSSLTAKHLNYYGIKEIIVANRSFEKAEQFAREFNGIAVPFAKIYDILAEVDLVISCTGAPHLIIHKEQLESVIKNRQHPLYLIDIAVPRDIDPEIAQLPNVYLHDIDKLQNVVTKNLEERKKLAEMAENIIETELKAFIEWHSTQFVVPTIVALKKKAEEIKEKEVTKALNKLGNISEREKNIVCALAHTIINQLLHTPIVKLKQYALTPQGHLYTEILQNLFDLQVEGERPKNFSHSSAEMEESDEERSYCGESR</sequence>
<comment type="domain">
    <text evidence="9">Possesses an unusual extended V-shaped dimeric structure with each monomer consisting of three distinct domains arranged along a curved 'spinal' alpha-helix. The N-terminal catalytic domain specifically recognizes the glutamate moiety of the substrate. The second domain is the NADPH-binding domain, and the third C-terminal domain is responsible for dimerization.</text>
</comment>
<evidence type="ECO:0000256" key="6">
    <source>
        <dbReference type="ARBA" id="ARBA00023244"/>
    </source>
</evidence>
<dbReference type="Gene3D" id="3.30.460.30">
    <property type="entry name" value="Glutamyl-tRNA reductase, N-terminal domain"/>
    <property type="match status" value="1"/>
</dbReference>
<dbReference type="GO" id="GO:0019353">
    <property type="term" value="P:protoporphyrinogen IX biosynthetic process from glutamate"/>
    <property type="evidence" value="ECO:0007669"/>
    <property type="project" value="TreeGrafter"/>
</dbReference>
<dbReference type="SUPFAM" id="SSF69742">
    <property type="entry name" value="Glutamyl tRNA-reductase catalytic, N-terminal domain"/>
    <property type="match status" value="1"/>
</dbReference>
<feature type="binding site" evidence="9 11">
    <location>
        <position position="109"/>
    </location>
    <ligand>
        <name>substrate</name>
    </ligand>
</feature>